<reference evidence="1" key="1">
    <citation type="journal article" date="2023" name="Science">
        <title>Genome structures resolve the early diversification of teleost fishes.</title>
        <authorList>
            <person name="Parey E."/>
            <person name="Louis A."/>
            <person name="Montfort J."/>
            <person name="Bouchez O."/>
            <person name="Roques C."/>
            <person name="Iampietro C."/>
            <person name="Lluch J."/>
            <person name="Castinel A."/>
            <person name="Donnadieu C."/>
            <person name="Desvignes T."/>
            <person name="Floi Bucao C."/>
            <person name="Jouanno E."/>
            <person name="Wen M."/>
            <person name="Mejri S."/>
            <person name="Dirks R."/>
            <person name="Jansen H."/>
            <person name="Henkel C."/>
            <person name="Chen W.J."/>
            <person name="Zahm M."/>
            <person name="Cabau C."/>
            <person name="Klopp C."/>
            <person name="Thompson A.W."/>
            <person name="Robinson-Rechavi M."/>
            <person name="Braasch I."/>
            <person name="Lecointre G."/>
            <person name="Bobe J."/>
            <person name="Postlethwait J.H."/>
            <person name="Berthelot C."/>
            <person name="Roest Crollius H."/>
            <person name="Guiguen Y."/>
        </authorList>
    </citation>
    <scope>NUCLEOTIDE SEQUENCE</scope>
    <source>
        <strain evidence="1">Concon-B</strain>
    </source>
</reference>
<gene>
    <name evidence="1" type="ORF">COCON_G00042570</name>
</gene>
<accession>A0A9Q1DU01</accession>
<keyword evidence="2" id="KW-1185">Reference proteome</keyword>
<dbReference type="Proteomes" id="UP001152803">
    <property type="component" value="Unassembled WGS sequence"/>
</dbReference>
<proteinExistence type="predicted"/>
<evidence type="ECO:0000313" key="2">
    <source>
        <dbReference type="Proteomes" id="UP001152803"/>
    </source>
</evidence>
<evidence type="ECO:0000313" key="1">
    <source>
        <dbReference type="EMBL" id="KAJ8281738.1"/>
    </source>
</evidence>
<organism evidence="1 2">
    <name type="scientific">Conger conger</name>
    <name type="common">Conger eel</name>
    <name type="synonym">Muraena conger</name>
    <dbReference type="NCBI Taxonomy" id="82655"/>
    <lineage>
        <taxon>Eukaryota</taxon>
        <taxon>Metazoa</taxon>
        <taxon>Chordata</taxon>
        <taxon>Craniata</taxon>
        <taxon>Vertebrata</taxon>
        <taxon>Euteleostomi</taxon>
        <taxon>Actinopterygii</taxon>
        <taxon>Neopterygii</taxon>
        <taxon>Teleostei</taxon>
        <taxon>Anguilliformes</taxon>
        <taxon>Congridae</taxon>
        <taxon>Conger</taxon>
    </lineage>
</organism>
<dbReference type="EMBL" id="JAFJMO010000003">
    <property type="protein sequence ID" value="KAJ8281738.1"/>
    <property type="molecule type" value="Genomic_DNA"/>
</dbReference>
<name>A0A9Q1DU01_CONCO</name>
<protein>
    <submittedName>
        <fullName evidence="1">Uncharacterized protein</fullName>
    </submittedName>
</protein>
<sequence>MTSCRCGERDPLVLSVCLRAATERGLGVTLSRLLIFARWNSSQIFGVAAACKVIL</sequence>
<dbReference type="AlphaFoldDB" id="A0A9Q1DU01"/>
<comment type="caution">
    <text evidence="1">The sequence shown here is derived from an EMBL/GenBank/DDBJ whole genome shotgun (WGS) entry which is preliminary data.</text>
</comment>